<reference evidence="5" key="1">
    <citation type="submission" date="2025-08" db="UniProtKB">
        <authorList>
            <consortium name="RefSeq"/>
        </authorList>
    </citation>
    <scope>IDENTIFICATION</scope>
    <source>
        <strain evidence="5">15112-1751.03</strain>
        <tissue evidence="5">Whole Adult</tissue>
    </source>
</reference>
<keyword evidence="3" id="KW-0732">Signal</keyword>
<organism evidence="4 5">
    <name type="scientific">Drosophila albomicans</name>
    <name type="common">Fruit fly</name>
    <dbReference type="NCBI Taxonomy" id="7291"/>
    <lineage>
        <taxon>Eukaryota</taxon>
        <taxon>Metazoa</taxon>
        <taxon>Ecdysozoa</taxon>
        <taxon>Arthropoda</taxon>
        <taxon>Hexapoda</taxon>
        <taxon>Insecta</taxon>
        <taxon>Pterygota</taxon>
        <taxon>Neoptera</taxon>
        <taxon>Endopterygota</taxon>
        <taxon>Diptera</taxon>
        <taxon>Brachycera</taxon>
        <taxon>Muscomorpha</taxon>
        <taxon>Ephydroidea</taxon>
        <taxon>Drosophilidae</taxon>
        <taxon>Drosophila</taxon>
    </lineage>
</organism>
<sequence length="196" mass="22320">MAYKFTLVCCALLGASAASYIPHSDYQHGHSHGHGHEVGYSIHTHHEAPKKWHSQEHDHWAPAPQQHYHVPAAPVHHWAPAPQHHHVAEEPHHHPKYQFDYGVKDTKTGDIKNQWETRDGDKVKGGYTMKEADGRTRVVEYTADDHNGFNAVVKHIGHAHHEEHKSYDHGYHGHGHGYGHATSYVDVKQDTGSKWW</sequence>
<dbReference type="AlphaFoldDB" id="A0A6P8WE83"/>
<dbReference type="InterPro" id="IPR031311">
    <property type="entry name" value="CHIT_BIND_RR_consensus"/>
</dbReference>
<name>A0A6P8WE83_DROAB</name>
<dbReference type="InterPro" id="IPR051217">
    <property type="entry name" value="Insect_Cuticle_Struc_Prot"/>
</dbReference>
<dbReference type="GO" id="GO:0042302">
    <property type="term" value="F:structural constituent of cuticle"/>
    <property type="evidence" value="ECO:0007669"/>
    <property type="project" value="UniProtKB-UniRule"/>
</dbReference>
<dbReference type="GeneID" id="117566514"/>
<dbReference type="PANTHER" id="PTHR12236:SF96">
    <property type="entry name" value="PUPAL CUTICLE PROTEIN EDG-84A-LIKE PROTEIN"/>
    <property type="match status" value="1"/>
</dbReference>
<keyword evidence="1 2" id="KW-0193">Cuticle</keyword>
<dbReference type="InterPro" id="IPR000618">
    <property type="entry name" value="Insect_cuticle"/>
</dbReference>
<dbReference type="OrthoDB" id="7789829at2759"/>
<feature type="chain" id="PRO_5028103605" evidence="3">
    <location>
        <begin position="18"/>
        <end position="196"/>
    </location>
</feature>
<dbReference type="RefSeq" id="XP_034101946.1">
    <property type="nucleotide sequence ID" value="XM_034246055.1"/>
</dbReference>
<dbReference type="Pfam" id="PF00379">
    <property type="entry name" value="Chitin_bind_4"/>
    <property type="match status" value="1"/>
</dbReference>
<evidence type="ECO:0000256" key="1">
    <source>
        <dbReference type="ARBA" id="ARBA00022460"/>
    </source>
</evidence>
<feature type="signal peptide" evidence="3">
    <location>
        <begin position="1"/>
        <end position="17"/>
    </location>
</feature>
<gene>
    <name evidence="5" type="primary">LOC117566514</name>
</gene>
<dbReference type="PROSITE" id="PS51155">
    <property type="entry name" value="CHIT_BIND_RR_2"/>
    <property type="match status" value="1"/>
</dbReference>
<proteinExistence type="predicted"/>
<dbReference type="Proteomes" id="UP000515160">
    <property type="component" value="Chromosome 3"/>
</dbReference>
<accession>A0A6P8WE83</accession>
<evidence type="ECO:0000256" key="3">
    <source>
        <dbReference type="SAM" id="SignalP"/>
    </source>
</evidence>
<protein>
    <submittedName>
        <fullName evidence="5">Histidine-rich glycoprotein-like</fullName>
    </submittedName>
</protein>
<dbReference type="PRINTS" id="PR00947">
    <property type="entry name" value="CUTICLE"/>
</dbReference>
<evidence type="ECO:0000313" key="5">
    <source>
        <dbReference type="RefSeq" id="XP_034101946.1"/>
    </source>
</evidence>
<evidence type="ECO:0000256" key="2">
    <source>
        <dbReference type="PROSITE-ProRule" id="PRU00497"/>
    </source>
</evidence>
<dbReference type="PANTHER" id="PTHR12236">
    <property type="entry name" value="STRUCTURAL CONTITUENT OF CUTICLE"/>
    <property type="match status" value="1"/>
</dbReference>
<evidence type="ECO:0000313" key="4">
    <source>
        <dbReference type="Proteomes" id="UP000515160"/>
    </source>
</evidence>
<dbReference type="GO" id="GO:0005615">
    <property type="term" value="C:extracellular space"/>
    <property type="evidence" value="ECO:0007669"/>
    <property type="project" value="TreeGrafter"/>
</dbReference>
<dbReference type="GO" id="GO:0031012">
    <property type="term" value="C:extracellular matrix"/>
    <property type="evidence" value="ECO:0007669"/>
    <property type="project" value="TreeGrafter"/>
</dbReference>
<dbReference type="PROSITE" id="PS00233">
    <property type="entry name" value="CHIT_BIND_RR_1"/>
    <property type="match status" value="1"/>
</dbReference>
<keyword evidence="4" id="KW-1185">Reference proteome</keyword>